<dbReference type="Proteomes" id="UP000053237">
    <property type="component" value="Unassembled WGS sequence"/>
</dbReference>
<feature type="region of interest" description="Disordered" evidence="1">
    <location>
        <begin position="26"/>
        <end position="46"/>
    </location>
</feature>
<name>A0A024G442_9STRA</name>
<reference evidence="2 3" key="1">
    <citation type="submission" date="2012-05" db="EMBL/GenBank/DDBJ databases">
        <title>Recombination and specialization in a pathogen metapopulation.</title>
        <authorList>
            <person name="Gardiner A."/>
            <person name="Kemen E."/>
            <person name="Schultz-Larsen T."/>
            <person name="MacLean D."/>
            <person name="Van Oosterhout C."/>
            <person name="Jones J.D.G."/>
        </authorList>
    </citation>
    <scope>NUCLEOTIDE SEQUENCE [LARGE SCALE GENOMIC DNA]</scope>
    <source>
        <strain evidence="2 3">Ac Nc2</strain>
    </source>
</reference>
<organism evidence="2 3">
    <name type="scientific">Albugo candida</name>
    <dbReference type="NCBI Taxonomy" id="65357"/>
    <lineage>
        <taxon>Eukaryota</taxon>
        <taxon>Sar</taxon>
        <taxon>Stramenopiles</taxon>
        <taxon>Oomycota</taxon>
        <taxon>Peronosporomycetes</taxon>
        <taxon>Albuginales</taxon>
        <taxon>Albuginaceae</taxon>
        <taxon>Albugo</taxon>
    </lineage>
</organism>
<keyword evidence="3" id="KW-1185">Reference proteome</keyword>
<dbReference type="EMBL" id="CAIX01000014">
    <property type="protein sequence ID" value="CCI41084.1"/>
    <property type="molecule type" value="Genomic_DNA"/>
</dbReference>
<proteinExistence type="predicted"/>
<evidence type="ECO:0000313" key="2">
    <source>
        <dbReference type="EMBL" id="CCI41084.1"/>
    </source>
</evidence>
<evidence type="ECO:0000256" key="1">
    <source>
        <dbReference type="SAM" id="MobiDB-lite"/>
    </source>
</evidence>
<protein>
    <submittedName>
        <fullName evidence="2">Uncharacterized protein</fullName>
    </submittedName>
</protein>
<accession>A0A024G442</accession>
<comment type="caution">
    <text evidence="2">The sequence shown here is derived from an EMBL/GenBank/DDBJ whole genome shotgun (WGS) entry which is preliminary data.</text>
</comment>
<dbReference type="InParanoid" id="A0A024G442"/>
<gene>
    <name evidence="2" type="ORF">BN9_018680</name>
</gene>
<sequence>MSSHSKTSGMLSIRYNAKSPLKSTNAIRTYSSVGSRPKHDPDARKNLDRCRYSDSLALYDESQSLEISRILLVEPAMLQKLFPIDNSTSDKQAAKFDGIVLCTR</sequence>
<evidence type="ECO:0000313" key="3">
    <source>
        <dbReference type="Proteomes" id="UP000053237"/>
    </source>
</evidence>
<feature type="compositionally biased region" description="Basic and acidic residues" evidence="1">
    <location>
        <begin position="37"/>
        <end position="46"/>
    </location>
</feature>
<dbReference type="AlphaFoldDB" id="A0A024G442"/>